<gene>
    <name evidence="7" type="ORF">GPM918_LOCUS20101</name>
    <name evidence="6" type="ORF">OVA965_LOCUS12873</name>
    <name evidence="9" type="ORF">SRO942_LOCUS20098</name>
    <name evidence="8" type="ORF">TMI583_LOCUS12876</name>
</gene>
<dbReference type="InterPro" id="IPR052667">
    <property type="entry name" value="E3_ubiquitin-ligase_RING"/>
</dbReference>
<evidence type="ECO:0000313" key="6">
    <source>
        <dbReference type="EMBL" id="CAF0966433.1"/>
    </source>
</evidence>
<proteinExistence type="predicted"/>
<dbReference type="PROSITE" id="PS00518">
    <property type="entry name" value="ZF_RING_1"/>
    <property type="match status" value="1"/>
</dbReference>
<evidence type="ECO:0000313" key="7">
    <source>
        <dbReference type="EMBL" id="CAF1129233.1"/>
    </source>
</evidence>
<evidence type="ECO:0000256" key="1">
    <source>
        <dbReference type="ARBA" id="ARBA00022723"/>
    </source>
</evidence>
<dbReference type="Gene3D" id="3.30.40.10">
    <property type="entry name" value="Zinc/RING finger domain, C3HC4 (zinc finger)"/>
    <property type="match status" value="1"/>
</dbReference>
<dbReference type="Proteomes" id="UP000677228">
    <property type="component" value="Unassembled WGS sequence"/>
</dbReference>
<keyword evidence="3" id="KW-0862">Zinc</keyword>
<name>A0A814R6E5_9BILA</name>
<dbReference type="PROSITE" id="PS50089">
    <property type="entry name" value="ZF_RING_2"/>
    <property type="match status" value="1"/>
</dbReference>
<dbReference type="EMBL" id="CAJNOQ010006265">
    <property type="protein sequence ID" value="CAF1129233.1"/>
    <property type="molecule type" value="Genomic_DNA"/>
</dbReference>
<dbReference type="PANTHER" id="PTHR47156:SF10">
    <property type="entry name" value="E3 UBIQUITIN-PROTEIN LIGASE TRIM-21-RELATED"/>
    <property type="match status" value="1"/>
</dbReference>
<dbReference type="Proteomes" id="UP000663829">
    <property type="component" value="Unassembled WGS sequence"/>
</dbReference>
<keyword evidence="2 4" id="KW-0863">Zinc-finger</keyword>
<dbReference type="SMART" id="SM00184">
    <property type="entry name" value="RING"/>
    <property type="match status" value="1"/>
</dbReference>
<evidence type="ECO:0000313" key="8">
    <source>
        <dbReference type="EMBL" id="CAF3738222.1"/>
    </source>
</evidence>
<evidence type="ECO:0000259" key="5">
    <source>
        <dbReference type="PROSITE" id="PS50089"/>
    </source>
</evidence>
<dbReference type="InterPro" id="IPR001841">
    <property type="entry name" value="Znf_RING"/>
</dbReference>
<dbReference type="PANTHER" id="PTHR47156">
    <property type="entry name" value="PROTEIN CBG20824"/>
    <property type="match status" value="1"/>
</dbReference>
<dbReference type="InterPro" id="IPR017907">
    <property type="entry name" value="Znf_RING_CS"/>
</dbReference>
<sequence length="122" mass="14378">MFHYLEDCAVYHSFNGLNERFKNLILRHQLKWSSNPIYCPVCAFKFNTDEYCPLILPQCHHTICKMCIQNVDSKKSCPYCQLTFDAEQLSLNYALLPLINKKSTEWDVAPEMKVAFHRYALH</sequence>
<dbReference type="GO" id="GO:0008270">
    <property type="term" value="F:zinc ion binding"/>
    <property type="evidence" value="ECO:0007669"/>
    <property type="project" value="UniProtKB-KW"/>
</dbReference>
<dbReference type="EMBL" id="CAJOBC010006265">
    <property type="protein sequence ID" value="CAF3892879.1"/>
    <property type="molecule type" value="Genomic_DNA"/>
</dbReference>
<evidence type="ECO:0000256" key="3">
    <source>
        <dbReference type="ARBA" id="ARBA00022833"/>
    </source>
</evidence>
<evidence type="ECO:0000256" key="4">
    <source>
        <dbReference type="PROSITE-ProRule" id="PRU00175"/>
    </source>
</evidence>
<keyword evidence="1" id="KW-0479">Metal-binding</keyword>
<evidence type="ECO:0000256" key="2">
    <source>
        <dbReference type="ARBA" id="ARBA00022771"/>
    </source>
</evidence>
<organism evidence="7 10">
    <name type="scientific">Didymodactylos carnosus</name>
    <dbReference type="NCBI Taxonomy" id="1234261"/>
    <lineage>
        <taxon>Eukaryota</taxon>
        <taxon>Metazoa</taxon>
        <taxon>Spiralia</taxon>
        <taxon>Gnathifera</taxon>
        <taxon>Rotifera</taxon>
        <taxon>Eurotatoria</taxon>
        <taxon>Bdelloidea</taxon>
        <taxon>Philodinida</taxon>
        <taxon>Philodinidae</taxon>
        <taxon>Didymodactylos</taxon>
    </lineage>
</organism>
<comment type="caution">
    <text evidence="7">The sequence shown here is derived from an EMBL/GenBank/DDBJ whole genome shotgun (WGS) entry which is preliminary data.</text>
</comment>
<dbReference type="Proteomes" id="UP000681722">
    <property type="component" value="Unassembled WGS sequence"/>
</dbReference>
<evidence type="ECO:0000313" key="10">
    <source>
        <dbReference type="Proteomes" id="UP000663829"/>
    </source>
</evidence>
<dbReference type="EMBL" id="CAJNOK010005262">
    <property type="protein sequence ID" value="CAF0966433.1"/>
    <property type="molecule type" value="Genomic_DNA"/>
</dbReference>
<feature type="domain" description="RING-type" evidence="5">
    <location>
        <begin position="39"/>
        <end position="81"/>
    </location>
</feature>
<dbReference type="OrthoDB" id="7634987at2759"/>
<dbReference type="SUPFAM" id="SSF57850">
    <property type="entry name" value="RING/U-box"/>
    <property type="match status" value="1"/>
</dbReference>
<protein>
    <recommendedName>
        <fullName evidence="5">RING-type domain-containing protein</fullName>
    </recommendedName>
</protein>
<accession>A0A814R6E5</accession>
<evidence type="ECO:0000313" key="9">
    <source>
        <dbReference type="EMBL" id="CAF3892879.1"/>
    </source>
</evidence>
<reference evidence="7" key="1">
    <citation type="submission" date="2021-02" db="EMBL/GenBank/DDBJ databases">
        <authorList>
            <person name="Nowell W R."/>
        </authorList>
    </citation>
    <scope>NUCLEOTIDE SEQUENCE</scope>
</reference>
<keyword evidence="10" id="KW-1185">Reference proteome</keyword>
<dbReference type="EMBL" id="CAJOBA010005267">
    <property type="protein sequence ID" value="CAF3738222.1"/>
    <property type="molecule type" value="Genomic_DNA"/>
</dbReference>
<dbReference type="InterPro" id="IPR013083">
    <property type="entry name" value="Znf_RING/FYVE/PHD"/>
</dbReference>
<dbReference type="AlphaFoldDB" id="A0A814R6E5"/>
<dbReference type="Proteomes" id="UP000682733">
    <property type="component" value="Unassembled WGS sequence"/>
</dbReference>